<dbReference type="EMBL" id="CP047897">
    <property type="protein sequence ID" value="QHL87360.1"/>
    <property type="molecule type" value="Genomic_DNA"/>
</dbReference>
<keyword evidence="2" id="KW-1185">Reference proteome</keyword>
<dbReference type="AlphaFoldDB" id="A0A6P1NWC6"/>
<gene>
    <name evidence="1" type="ORF">GU926_07900</name>
</gene>
<proteinExistence type="predicted"/>
<protein>
    <submittedName>
        <fullName evidence="1">Uncharacterized protein</fullName>
    </submittedName>
</protein>
<accession>A0A6P1NWC6</accession>
<dbReference type="RefSeq" id="WP_160690684.1">
    <property type="nucleotide sequence ID" value="NZ_CP047897.1"/>
</dbReference>
<organism evidence="1 2">
    <name type="scientific">Nibribacter ruber</name>
    <dbReference type="NCBI Taxonomy" id="2698458"/>
    <lineage>
        <taxon>Bacteria</taxon>
        <taxon>Pseudomonadati</taxon>
        <taxon>Bacteroidota</taxon>
        <taxon>Cytophagia</taxon>
        <taxon>Cytophagales</taxon>
        <taxon>Hymenobacteraceae</taxon>
        <taxon>Nibribacter</taxon>
    </lineage>
</organism>
<dbReference type="KEGG" id="nib:GU926_07900"/>
<reference evidence="1 2" key="1">
    <citation type="submission" date="2020-01" db="EMBL/GenBank/DDBJ databases">
        <authorList>
            <person name="Kim M."/>
        </authorList>
    </citation>
    <scope>NUCLEOTIDE SEQUENCE [LARGE SCALE GENOMIC DNA]</scope>
    <source>
        <strain evidence="1 2">BT10</strain>
    </source>
</reference>
<dbReference type="Proteomes" id="UP000464214">
    <property type="component" value="Chromosome"/>
</dbReference>
<evidence type="ECO:0000313" key="2">
    <source>
        <dbReference type="Proteomes" id="UP000464214"/>
    </source>
</evidence>
<sequence length="130" mass="15047">MGLFSNLMDSFFNKQNLKAKEGFKQDLIKNIQALIAYKGESNLSVQDFEKEVIYYACDILLHQKSQAGRFPSDEVMTSIIKNVTDAMKDLLPEYTEKHALFAQEGVRINLTQAPNMQEIIRVYYNTIFQR</sequence>
<evidence type="ECO:0000313" key="1">
    <source>
        <dbReference type="EMBL" id="QHL87360.1"/>
    </source>
</evidence>
<name>A0A6P1NWC6_9BACT</name>